<dbReference type="EMBL" id="GGFK01013298">
    <property type="protein sequence ID" value="MBW46619.1"/>
    <property type="molecule type" value="Transcribed_RNA"/>
</dbReference>
<protein>
    <submittedName>
        <fullName evidence="2">Putative secreted protein</fullName>
    </submittedName>
</protein>
<sequence>MFASLFSIFVSARFAPFSTLLVCSFAKSCVTPIQEDSSSCVLSTTSTKTVLINVLASPSSEQLTSSSSICCSIFANMTSLTNATTRFMYSSLPGPFSRLFFFSALVSDEVDLVTMACSFVDFACVPAGLRVVCNAMLSWFSDRIMSSSGRTVC</sequence>
<feature type="signal peptide" evidence="1">
    <location>
        <begin position="1"/>
        <end position="19"/>
    </location>
</feature>
<feature type="chain" id="PRO_5014617238" evidence="1">
    <location>
        <begin position="20"/>
        <end position="153"/>
    </location>
</feature>
<proteinExistence type="predicted"/>
<dbReference type="AlphaFoldDB" id="A0A2M4B0Q6"/>
<organism evidence="2">
    <name type="scientific">Anopheles triannulatus</name>
    <dbReference type="NCBI Taxonomy" id="58253"/>
    <lineage>
        <taxon>Eukaryota</taxon>
        <taxon>Metazoa</taxon>
        <taxon>Ecdysozoa</taxon>
        <taxon>Arthropoda</taxon>
        <taxon>Hexapoda</taxon>
        <taxon>Insecta</taxon>
        <taxon>Pterygota</taxon>
        <taxon>Neoptera</taxon>
        <taxon>Endopterygota</taxon>
        <taxon>Diptera</taxon>
        <taxon>Nematocera</taxon>
        <taxon>Culicoidea</taxon>
        <taxon>Culicidae</taxon>
        <taxon>Anophelinae</taxon>
        <taxon>Anopheles</taxon>
    </lineage>
</organism>
<name>A0A2M4B0Q6_9DIPT</name>
<evidence type="ECO:0000256" key="1">
    <source>
        <dbReference type="SAM" id="SignalP"/>
    </source>
</evidence>
<reference evidence="2" key="1">
    <citation type="submission" date="2018-01" db="EMBL/GenBank/DDBJ databases">
        <title>An insight into the sialome of Amazonian anophelines.</title>
        <authorList>
            <person name="Ribeiro J.M."/>
            <person name="Scarpassa V."/>
            <person name="Calvo E."/>
        </authorList>
    </citation>
    <scope>NUCLEOTIDE SEQUENCE</scope>
    <source>
        <tissue evidence="2">Salivary glands</tissue>
    </source>
</reference>
<accession>A0A2M4B0Q6</accession>
<keyword evidence="1" id="KW-0732">Signal</keyword>
<evidence type="ECO:0000313" key="2">
    <source>
        <dbReference type="EMBL" id="MBW46619.1"/>
    </source>
</evidence>